<dbReference type="SMART" id="SM00304">
    <property type="entry name" value="HAMP"/>
    <property type="match status" value="1"/>
</dbReference>
<feature type="transmembrane region" description="Helical" evidence="2">
    <location>
        <begin position="9"/>
        <end position="29"/>
    </location>
</feature>
<dbReference type="Gene3D" id="3.20.20.450">
    <property type="entry name" value="EAL domain"/>
    <property type="match status" value="1"/>
</dbReference>
<dbReference type="NCBIfam" id="TIGR00254">
    <property type="entry name" value="GGDEF"/>
    <property type="match status" value="1"/>
</dbReference>
<reference evidence="6 7" key="1">
    <citation type="submission" date="2016-09" db="EMBL/GenBank/DDBJ databases">
        <title>Rhizobium sp. nov., a novel species isolated from the rice rhizosphere.</title>
        <authorList>
            <person name="Zhao J."/>
            <person name="Zhang X."/>
        </authorList>
    </citation>
    <scope>NUCLEOTIDE SEQUENCE [LARGE SCALE GENOMIC DNA]</scope>
    <source>
        <strain evidence="6 7">MH17</strain>
    </source>
</reference>
<dbReference type="InterPro" id="IPR029787">
    <property type="entry name" value="Nucleotide_cyclase"/>
</dbReference>
<dbReference type="SUPFAM" id="SSF55073">
    <property type="entry name" value="Nucleotide cyclase"/>
    <property type="match status" value="1"/>
</dbReference>
<dbReference type="Gene3D" id="6.10.340.10">
    <property type="match status" value="1"/>
</dbReference>
<feature type="transmembrane region" description="Helical" evidence="2">
    <location>
        <begin position="146"/>
        <end position="165"/>
    </location>
</feature>
<protein>
    <submittedName>
        <fullName evidence="6">Diguanylate cyclase</fullName>
    </submittedName>
</protein>
<dbReference type="STRING" id="1672749.BJF92_06685"/>
<dbReference type="AlphaFoldDB" id="A0A1Q9APD4"/>
<name>A0A1Q9APD4_9HYPH</name>
<dbReference type="InterPro" id="IPR001633">
    <property type="entry name" value="EAL_dom"/>
</dbReference>
<evidence type="ECO:0000259" key="4">
    <source>
        <dbReference type="PROSITE" id="PS50885"/>
    </source>
</evidence>
<dbReference type="GO" id="GO:0016020">
    <property type="term" value="C:membrane"/>
    <property type="evidence" value="ECO:0007669"/>
    <property type="project" value="InterPro"/>
</dbReference>
<dbReference type="Gene3D" id="3.30.450.20">
    <property type="entry name" value="PAS domain"/>
    <property type="match status" value="1"/>
</dbReference>
<dbReference type="EMBL" id="MKIO01000019">
    <property type="protein sequence ID" value="OLP57205.1"/>
    <property type="molecule type" value="Genomic_DNA"/>
</dbReference>
<organism evidence="6 7">
    <name type="scientific">Xaviernesmea rhizosphaerae</name>
    <dbReference type="NCBI Taxonomy" id="1672749"/>
    <lineage>
        <taxon>Bacteria</taxon>
        <taxon>Pseudomonadati</taxon>
        <taxon>Pseudomonadota</taxon>
        <taxon>Alphaproteobacteria</taxon>
        <taxon>Hyphomicrobiales</taxon>
        <taxon>Rhizobiaceae</taxon>
        <taxon>Rhizobium/Agrobacterium group</taxon>
        <taxon>Xaviernesmea</taxon>
    </lineage>
</organism>
<proteinExistence type="predicted"/>
<dbReference type="SMART" id="SM00267">
    <property type="entry name" value="GGDEF"/>
    <property type="match status" value="1"/>
</dbReference>
<dbReference type="SUPFAM" id="SSF55785">
    <property type="entry name" value="PYP-like sensor domain (PAS domain)"/>
    <property type="match status" value="1"/>
</dbReference>
<dbReference type="SUPFAM" id="SSF158472">
    <property type="entry name" value="HAMP domain-like"/>
    <property type="match status" value="1"/>
</dbReference>
<dbReference type="InterPro" id="IPR052155">
    <property type="entry name" value="Biofilm_reg_signaling"/>
</dbReference>
<feature type="compositionally biased region" description="Basic and acidic residues" evidence="1">
    <location>
        <begin position="795"/>
        <end position="808"/>
    </location>
</feature>
<evidence type="ECO:0000259" key="5">
    <source>
        <dbReference type="PROSITE" id="PS50887"/>
    </source>
</evidence>
<feature type="domain" description="HAMP" evidence="4">
    <location>
        <begin position="169"/>
        <end position="221"/>
    </location>
</feature>
<dbReference type="SUPFAM" id="SSF141868">
    <property type="entry name" value="EAL domain-like"/>
    <property type="match status" value="1"/>
</dbReference>
<dbReference type="CDD" id="cd01949">
    <property type="entry name" value="GGDEF"/>
    <property type="match status" value="1"/>
</dbReference>
<gene>
    <name evidence="6" type="ORF">BJF92_06685</name>
</gene>
<comment type="caution">
    <text evidence="6">The sequence shown here is derived from an EMBL/GenBank/DDBJ whole genome shotgun (WGS) entry which is preliminary data.</text>
</comment>
<dbReference type="Gene3D" id="3.30.70.270">
    <property type="match status" value="1"/>
</dbReference>
<accession>A0A1Q9APD4</accession>
<dbReference type="CDD" id="cd01948">
    <property type="entry name" value="EAL"/>
    <property type="match status" value="1"/>
</dbReference>
<keyword evidence="2" id="KW-0812">Transmembrane</keyword>
<feature type="domain" description="GGDEF" evidence="5">
    <location>
        <begin position="384"/>
        <end position="517"/>
    </location>
</feature>
<dbReference type="CDD" id="cd06225">
    <property type="entry name" value="HAMP"/>
    <property type="match status" value="1"/>
</dbReference>
<dbReference type="PANTHER" id="PTHR44757:SF2">
    <property type="entry name" value="BIOFILM ARCHITECTURE MAINTENANCE PROTEIN MBAA"/>
    <property type="match status" value="1"/>
</dbReference>
<dbReference type="InterPro" id="IPR043128">
    <property type="entry name" value="Rev_trsase/Diguanyl_cyclase"/>
</dbReference>
<evidence type="ECO:0000313" key="6">
    <source>
        <dbReference type="EMBL" id="OLP57205.1"/>
    </source>
</evidence>
<dbReference type="CDD" id="cd00130">
    <property type="entry name" value="PAS"/>
    <property type="match status" value="1"/>
</dbReference>
<evidence type="ECO:0000313" key="7">
    <source>
        <dbReference type="Proteomes" id="UP000186143"/>
    </source>
</evidence>
<evidence type="ECO:0000256" key="1">
    <source>
        <dbReference type="SAM" id="MobiDB-lite"/>
    </source>
</evidence>
<dbReference type="PROSITE" id="PS50885">
    <property type="entry name" value="HAMP"/>
    <property type="match status" value="1"/>
</dbReference>
<evidence type="ECO:0000259" key="3">
    <source>
        <dbReference type="PROSITE" id="PS50883"/>
    </source>
</evidence>
<keyword evidence="2" id="KW-0472">Membrane</keyword>
<dbReference type="PROSITE" id="PS50887">
    <property type="entry name" value="GGDEF"/>
    <property type="match status" value="1"/>
</dbReference>
<evidence type="ECO:0000256" key="2">
    <source>
        <dbReference type="SAM" id="Phobius"/>
    </source>
</evidence>
<dbReference type="GO" id="GO:0007165">
    <property type="term" value="P:signal transduction"/>
    <property type="evidence" value="ECO:0007669"/>
    <property type="project" value="InterPro"/>
</dbReference>
<dbReference type="InterPro" id="IPR003660">
    <property type="entry name" value="HAMP_dom"/>
</dbReference>
<dbReference type="Pfam" id="PF00672">
    <property type="entry name" value="HAMP"/>
    <property type="match status" value="1"/>
</dbReference>
<dbReference type="InterPro" id="IPR035965">
    <property type="entry name" value="PAS-like_dom_sf"/>
</dbReference>
<dbReference type="InterPro" id="IPR000160">
    <property type="entry name" value="GGDEF_dom"/>
</dbReference>
<dbReference type="Pfam" id="PF00990">
    <property type="entry name" value="GGDEF"/>
    <property type="match status" value="1"/>
</dbReference>
<feature type="domain" description="EAL" evidence="3">
    <location>
        <begin position="526"/>
        <end position="785"/>
    </location>
</feature>
<dbReference type="SMART" id="SM00052">
    <property type="entry name" value="EAL"/>
    <property type="match status" value="1"/>
</dbReference>
<dbReference type="Pfam" id="PF00563">
    <property type="entry name" value="EAL"/>
    <property type="match status" value="1"/>
</dbReference>
<dbReference type="NCBIfam" id="TIGR00229">
    <property type="entry name" value="sensory_box"/>
    <property type="match status" value="1"/>
</dbReference>
<dbReference type="Proteomes" id="UP000186143">
    <property type="component" value="Unassembled WGS sequence"/>
</dbReference>
<dbReference type="InterPro" id="IPR035919">
    <property type="entry name" value="EAL_sf"/>
</dbReference>
<sequence length="808" mass="89087">MMHSVERRFVATICAAVAIVATPLIFLFLSLSAERIAHERIDNAKALLATSASAVAKPLWDFDREAVETVLSALVKHDDIANAALTDASGGLSMALPEAGSRVSTDVETLSLPVTYETPKGQKAIGRIEIGVRKLGMIGRLGLSDLGAFAIFLVALCAIFLAAVVSNRITIMRPLARLADAIDATRLSGSHHQVLWDSDDEMGRLASNFNDMQARLKRDEAELLEAHRRTTEIYNMTPAMLFSIGQGNRLTAVSDYWLQATGYEREAVRGSIFTDFLLPEAHEAYIAHRLAVMSQSCDLCQVTVPFRKADDTIMTVLIVERRQPDGIDGEHSTLSVMTDVTALKQAESRNHLQAMTDHLTGQLNRQGFEIALGDTIRAADTLGVSLACLFIDLDRFKWINDQLGHAMGDIVLRETSQRIRSVLRDQDKLARLGGDEFAILILDRDAMVIAKTLGERICERLAEPLELGSTVATISSSIGIAVYPDHTNSAADLLLKADMAMYARKHDGKNGVLVYHPSLMDAVRERLEIEAAIERGLREDLFDVYLQPIIDLGTGRIAGFEALMRLDQPEESAFASSRIIEIAEETGLIGKIGERVLEKAAQHLKRLSALDGIESTYLALNFSPLQFEPSLPTRLAALLLKYEIASTRIVIEITEAVLLADNAEMHTVMAQLSAFGCRIALDDFGTGYSSLSYLNRFQVDIVKIDQSFTRTLASDQPEVRRKSRMLIKGIRTISQQMGCTVVAEGIENNEQWLSLRRLGIDHGQGYLFSAPLSIDEMMGMLEEKSEVKNQNSARSTERHYRDKANASA</sequence>
<dbReference type="PANTHER" id="PTHR44757">
    <property type="entry name" value="DIGUANYLATE CYCLASE DGCP"/>
    <property type="match status" value="1"/>
</dbReference>
<dbReference type="InterPro" id="IPR000014">
    <property type="entry name" value="PAS"/>
</dbReference>
<dbReference type="PROSITE" id="PS50883">
    <property type="entry name" value="EAL"/>
    <property type="match status" value="1"/>
</dbReference>
<feature type="region of interest" description="Disordered" evidence="1">
    <location>
        <begin position="784"/>
        <end position="808"/>
    </location>
</feature>
<dbReference type="OrthoDB" id="9814202at2"/>
<keyword evidence="2" id="KW-1133">Transmembrane helix</keyword>